<evidence type="ECO:0000256" key="4">
    <source>
        <dbReference type="ARBA" id="ARBA00004406"/>
    </source>
</evidence>
<protein>
    <recommendedName>
        <fullName evidence="18">Cytochrome P450</fullName>
    </recommendedName>
</protein>
<evidence type="ECO:0000313" key="17">
    <source>
        <dbReference type="Proteomes" id="UP000594454"/>
    </source>
</evidence>
<dbReference type="GO" id="GO:0016705">
    <property type="term" value="F:oxidoreductase activity, acting on paired donors, with incorporation or reduction of molecular oxygen"/>
    <property type="evidence" value="ECO:0007669"/>
    <property type="project" value="InterPro"/>
</dbReference>
<dbReference type="EMBL" id="LR899011">
    <property type="protein sequence ID" value="CAD7083914.1"/>
    <property type="molecule type" value="Genomic_DNA"/>
</dbReference>
<keyword evidence="6 14" id="KW-0349">Heme</keyword>
<dbReference type="InterPro" id="IPR036396">
    <property type="entry name" value="Cyt_P450_sf"/>
</dbReference>
<dbReference type="PROSITE" id="PS00086">
    <property type="entry name" value="CYTOCHROME_P450"/>
    <property type="match status" value="1"/>
</dbReference>
<keyword evidence="8" id="KW-0256">Endoplasmic reticulum</keyword>
<keyword evidence="11 14" id="KW-0408">Iron</keyword>
<dbReference type="OrthoDB" id="2789670at2759"/>
<evidence type="ECO:0008006" key="18">
    <source>
        <dbReference type="Google" id="ProtNLM"/>
    </source>
</evidence>
<dbReference type="Proteomes" id="UP000594454">
    <property type="component" value="Chromosome 3"/>
</dbReference>
<proteinExistence type="inferred from homology"/>
<keyword evidence="13" id="KW-0472">Membrane</keyword>
<dbReference type="InterPro" id="IPR002401">
    <property type="entry name" value="Cyt_P450_E_grp-I"/>
</dbReference>
<gene>
    <name evidence="16" type="ORF">HERILL_LOCUS6837</name>
</gene>
<dbReference type="PRINTS" id="PR00385">
    <property type="entry name" value="P450"/>
</dbReference>
<evidence type="ECO:0000256" key="6">
    <source>
        <dbReference type="ARBA" id="ARBA00022617"/>
    </source>
</evidence>
<dbReference type="PANTHER" id="PTHR24292">
    <property type="entry name" value="CYTOCHROME P450"/>
    <property type="match status" value="1"/>
</dbReference>
<keyword evidence="7 14" id="KW-0479">Metal-binding</keyword>
<feature type="binding site" description="axial binding residue" evidence="14">
    <location>
        <position position="396"/>
    </location>
    <ligand>
        <name>heme</name>
        <dbReference type="ChEBI" id="CHEBI:30413"/>
    </ligand>
    <ligandPart>
        <name>Fe</name>
        <dbReference type="ChEBI" id="CHEBI:18248"/>
    </ligandPart>
</feature>
<evidence type="ECO:0000256" key="14">
    <source>
        <dbReference type="PIRSR" id="PIRSR602401-1"/>
    </source>
</evidence>
<evidence type="ECO:0000256" key="13">
    <source>
        <dbReference type="ARBA" id="ARBA00023136"/>
    </source>
</evidence>
<evidence type="ECO:0000256" key="8">
    <source>
        <dbReference type="ARBA" id="ARBA00022824"/>
    </source>
</evidence>
<dbReference type="GO" id="GO:0005506">
    <property type="term" value="F:iron ion binding"/>
    <property type="evidence" value="ECO:0007669"/>
    <property type="project" value="InterPro"/>
</dbReference>
<dbReference type="InterPro" id="IPR017972">
    <property type="entry name" value="Cyt_P450_CS"/>
</dbReference>
<comment type="similarity">
    <text evidence="5 15">Belongs to the cytochrome P450 family.</text>
</comment>
<name>A0A7R8UNJ5_HERIL</name>
<dbReference type="SUPFAM" id="SSF48264">
    <property type="entry name" value="Cytochrome P450"/>
    <property type="match status" value="1"/>
</dbReference>
<comment type="cofactor">
    <cofactor evidence="1 14">
        <name>heme</name>
        <dbReference type="ChEBI" id="CHEBI:30413"/>
    </cofactor>
</comment>
<reference evidence="16 17" key="1">
    <citation type="submission" date="2020-11" db="EMBL/GenBank/DDBJ databases">
        <authorList>
            <person name="Wallbank WR R."/>
            <person name="Pardo Diaz C."/>
            <person name="Kozak K."/>
            <person name="Martin S."/>
            <person name="Jiggins C."/>
            <person name="Moest M."/>
            <person name="Warren A I."/>
            <person name="Generalovic N T."/>
            <person name="Byers J.R.P. K."/>
            <person name="Montejo-Kovacevich G."/>
            <person name="Yen C E."/>
        </authorList>
    </citation>
    <scope>NUCLEOTIDE SEQUENCE [LARGE SCALE GENOMIC DNA]</scope>
</reference>
<dbReference type="AlphaFoldDB" id="A0A7R8UNJ5"/>
<dbReference type="FunFam" id="1.10.630.10:FF:000182">
    <property type="entry name" value="Cytochrome P450 3A4"/>
    <property type="match status" value="1"/>
</dbReference>
<dbReference type="CDD" id="cd11056">
    <property type="entry name" value="CYP6-like"/>
    <property type="match status" value="1"/>
</dbReference>
<dbReference type="InParanoid" id="A0A7R8UNJ5"/>
<evidence type="ECO:0000256" key="2">
    <source>
        <dbReference type="ARBA" id="ARBA00003690"/>
    </source>
</evidence>
<keyword evidence="9" id="KW-0492">Microsome</keyword>
<accession>A0A7R8UNJ5</accession>
<evidence type="ECO:0000256" key="1">
    <source>
        <dbReference type="ARBA" id="ARBA00001971"/>
    </source>
</evidence>
<evidence type="ECO:0000256" key="15">
    <source>
        <dbReference type="RuleBase" id="RU000461"/>
    </source>
</evidence>
<organism evidence="16 17">
    <name type="scientific">Hermetia illucens</name>
    <name type="common">Black soldier fly</name>
    <dbReference type="NCBI Taxonomy" id="343691"/>
    <lineage>
        <taxon>Eukaryota</taxon>
        <taxon>Metazoa</taxon>
        <taxon>Ecdysozoa</taxon>
        <taxon>Arthropoda</taxon>
        <taxon>Hexapoda</taxon>
        <taxon>Insecta</taxon>
        <taxon>Pterygota</taxon>
        <taxon>Neoptera</taxon>
        <taxon>Endopterygota</taxon>
        <taxon>Diptera</taxon>
        <taxon>Brachycera</taxon>
        <taxon>Stratiomyomorpha</taxon>
        <taxon>Stratiomyidae</taxon>
        <taxon>Hermetiinae</taxon>
        <taxon>Hermetia</taxon>
    </lineage>
</organism>
<dbReference type="GO" id="GO:0004497">
    <property type="term" value="F:monooxygenase activity"/>
    <property type="evidence" value="ECO:0007669"/>
    <property type="project" value="UniProtKB-KW"/>
</dbReference>
<dbReference type="InterPro" id="IPR001128">
    <property type="entry name" value="Cyt_P450"/>
</dbReference>
<dbReference type="Gene3D" id="1.10.630.10">
    <property type="entry name" value="Cytochrome P450"/>
    <property type="match status" value="1"/>
</dbReference>
<dbReference type="GO" id="GO:0005789">
    <property type="term" value="C:endoplasmic reticulum membrane"/>
    <property type="evidence" value="ECO:0007669"/>
    <property type="project" value="UniProtKB-SubCell"/>
</dbReference>
<evidence type="ECO:0000256" key="3">
    <source>
        <dbReference type="ARBA" id="ARBA00004174"/>
    </source>
</evidence>
<dbReference type="PANTHER" id="PTHR24292:SF54">
    <property type="entry name" value="CYP9F3-RELATED"/>
    <property type="match status" value="1"/>
</dbReference>
<evidence type="ECO:0000313" key="16">
    <source>
        <dbReference type="EMBL" id="CAD7083914.1"/>
    </source>
</evidence>
<dbReference type="InterPro" id="IPR050476">
    <property type="entry name" value="Insect_CytP450_Detox"/>
</dbReference>
<evidence type="ECO:0000256" key="5">
    <source>
        <dbReference type="ARBA" id="ARBA00010617"/>
    </source>
</evidence>
<comment type="function">
    <text evidence="2">May be involved in the metabolism of insect hormones and in the breakdown of synthetic insecticides.</text>
</comment>
<comment type="subcellular location">
    <subcellularLocation>
        <location evidence="4">Endoplasmic reticulum membrane</location>
        <topology evidence="4">Peripheral membrane protein</topology>
    </subcellularLocation>
    <subcellularLocation>
        <location evidence="3">Microsome membrane</location>
        <topology evidence="3">Peripheral membrane protein</topology>
    </subcellularLocation>
</comment>
<evidence type="ECO:0000256" key="9">
    <source>
        <dbReference type="ARBA" id="ARBA00022848"/>
    </source>
</evidence>
<keyword evidence="17" id="KW-1185">Reference proteome</keyword>
<evidence type="ECO:0000256" key="11">
    <source>
        <dbReference type="ARBA" id="ARBA00023004"/>
    </source>
</evidence>
<evidence type="ECO:0000256" key="10">
    <source>
        <dbReference type="ARBA" id="ARBA00023002"/>
    </source>
</evidence>
<sequence length="454" mass="52868">MKQYEKYKHKSYFGIYEHRKPVLVVTDPGLIRQITVTDFDHFKDRGDMFNCTRLQELAFCMFKNNKWESLRTTLLPCFQSENLRFAFYLIEECSLLAIHNLKKESGFSSTIEINIFTYFARFFIDALATTTFGMRPNSVSFKENMFFNHILRVKHINPMLYIVHFLHGNFPGCLKLLTVPLIGNSVIWYFKSLVKEIIEYRRKNNIKHFDIVHMLIEGEDKDKLAEDKKPEQNDSLTDDEIVRQCLTILMDGLFKSSVIATCAVLEIANNPRIQDKLQKEIDTVSGRVRDKSISYDTLKEMDYLDMIIYETLRKWSVEHIIDRVCTKPYTLFDKTTGHSVNLEPGETICIPIAAFHRDANYFSDPEKFYPERFSEDKRGFIRPYTFLPFGIGPRNCIGAKFALMQIKAAMVSLFSEFHVESLSPKAVELTADNKAFFLLPQSNPTVRLLCRKSS</sequence>
<keyword evidence="12 15" id="KW-0503">Monooxygenase</keyword>
<dbReference type="GO" id="GO:0020037">
    <property type="term" value="F:heme binding"/>
    <property type="evidence" value="ECO:0007669"/>
    <property type="project" value="InterPro"/>
</dbReference>
<dbReference type="Pfam" id="PF00067">
    <property type="entry name" value="p450"/>
    <property type="match status" value="1"/>
</dbReference>
<evidence type="ECO:0000256" key="12">
    <source>
        <dbReference type="ARBA" id="ARBA00023033"/>
    </source>
</evidence>
<dbReference type="PRINTS" id="PR00463">
    <property type="entry name" value="EP450I"/>
</dbReference>
<evidence type="ECO:0000256" key="7">
    <source>
        <dbReference type="ARBA" id="ARBA00022723"/>
    </source>
</evidence>
<keyword evidence="10 15" id="KW-0560">Oxidoreductase</keyword>